<sequence length="110" mass="11159">MKNFTQAGDVVPVTAPYAVTSGQGVKVGSLFGIATNSAAQGAQVEIKRKGVFDIPAVTADTAAQGAKVYWDDTARKITTTATNNTLVGAVTADKSGSVSTASVLLDGVIR</sequence>
<reference evidence="2" key="1">
    <citation type="journal article" date="2019" name="Int. J. Syst. Evol. Microbiol.">
        <title>The Global Catalogue of Microorganisms (GCM) 10K type strain sequencing project: providing services to taxonomists for standard genome sequencing and annotation.</title>
        <authorList>
            <consortium name="The Broad Institute Genomics Platform"/>
            <consortium name="The Broad Institute Genome Sequencing Center for Infectious Disease"/>
            <person name="Wu L."/>
            <person name="Ma J."/>
        </authorList>
    </citation>
    <scope>NUCLEOTIDE SEQUENCE [LARGE SCALE GENOMIC DNA]</scope>
    <source>
        <strain evidence="2">CGMCC 4.5798</strain>
    </source>
</reference>
<organism evidence="1 2">
    <name type="scientific">Massilia aerilata</name>
    <dbReference type="NCBI Taxonomy" id="453817"/>
    <lineage>
        <taxon>Bacteria</taxon>
        <taxon>Pseudomonadati</taxon>
        <taxon>Pseudomonadota</taxon>
        <taxon>Betaproteobacteria</taxon>
        <taxon>Burkholderiales</taxon>
        <taxon>Oxalobacteraceae</taxon>
        <taxon>Telluria group</taxon>
        <taxon>Massilia</taxon>
    </lineage>
</organism>
<dbReference type="Pfam" id="PF09956">
    <property type="entry name" value="Phage_cement_2"/>
    <property type="match status" value="1"/>
</dbReference>
<protein>
    <submittedName>
        <fullName evidence="1">DUF2190 family protein</fullName>
    </submittedName>
</protein>
<dbReference type="Proteomes" id="UP001596086">
    <property type="component" value="Unassembled WGS sequence"/>
</dbReference>
<dbReference type="PIRSF" id="PIRSF030771">
    <property type="entry name" value="UCP030771"/>
    <property type="match status" value="1"/>
</dbReference>
<accession>A0ABW0RX67</accession>
<gene>
    <name evidence="1" type="ORF">ACFPO9_06665</name>
</gene>
<comment type="caution">
    <text evidence="1">The sequence shown here is derived from an EMBL/GenBank/DDBJ whole genome shotgun (WGS) entry which is preliminary data.</text>
</comment>
<proteinExistence type="predicted"/>
<keyword evidence="2" id="KW-1185">Reference proteome</keyword>
<dbReference type="EMBL" id="JBHSMZ010000004">
    <property type="protein sequence ID" value="MFC5548195.1"/>
    <property type="molecule type" value="Genomic_DNA"/>
</dbReference>
<name>A0ABW0RX67_9BURK</name>
<dbReference type="RefSeq" id="WP_379768686.1">
    <property type="nucleotide sequence ID" value="NZ_JBHSMZ010000004.1"/>
</dbReference>
<evidence type="ECO:0000313" key="1">
    <source>
        <dbReference type="EMBL" id="MFC5548195.1"/>
    </source>
</evidence>
<evidence type="ECO:0000313" key="2">
    <source>
        <dbReference type="Proteomes" id="UP001596086"/>
    </source>
</evidence>
<dbReference type="InterPro" id="IPR011231">
    <property type="entry name" value="Phage_VT1-Sakai_H0018"/>
</dbReference>